<keyword evidence="10" id="KW-1185">Reference proteome</keyword>
<dbReference type="InterPro" id="IPR047817">
    <property type="entry name" value="ABC2_TM_bact-type"/>
</dbReference>
<gene>
    <name evidence="9" type="primary">lieB</name>
    <name evidence="9" type="ORF">GCM10009839_58030</name>
</gene>
<keyword evidence="3 6" id="KW-1133">Transmembrane helix</keyword>
<feature type="transmembrane region" description="Helical" evidence="6">
    <location>
        <begin position="61"/>
        <end position="79"/>
    </location>
</feature>
<comment type="subcellular location">
    <subcellularLocation>
        <location evidence="6">Cell membrane</location>
        <topology evidence="6">Multi-pass membrane protein</topology>
    </subcellularLocation>
    <subcellularLocation>
        <location evidence="1">Membrane</location>
        <topology evidence="1">Multi-pass membrane protein</topology>
    </subcellularLocation>
</comment>
<dbReference type="InterPro" id="IPR013525">
    <property type="entry name" value="ABC2_TM"/>
</dbReference>
<dbReference type="PRINTS" id="PR00164">
    <property type="entry name" value="ABC2TRNSPORT"/>
</dbReference>
<dbReference type="PANTHER" id="PTHR43229:SF2">
    <property type="entry name" value="NODULATION PROTEIN J"/>
    <property type="match status" value="1"/>
</dbReference>
<evidence type="ECO:0000259" key="8">
    <source>
        <dbReference type="PROSITE" id="PS51012"/>
    </source>
</evidence>
<feature type="transmembrane region" description="Helical" evidence="6">
    <location>
        <begin position="174"/>
        <end position="198"/>
    </location>
</feature>
<comment type="similarity">
    <text evidence="6">Belongs to the ABC-2 integral membrane protein family.</text>
</comment>
<dbReference type="Proteomes" id="UP001500751">
    <property type="component" value="Unassembled WGS sequence"/>
</dbReference>
<keyword evidence="4 6" id="KW-0472">Membrane</keyword>
<dbReference type="InterPro" id="IPR051784">
    <property type="entry name" value="Nod_factor_ABC_transporter"/>
</dbReference>
<dbReference type="InterPro" id="IPR000412">
    <property type="entry name" value="ABC_2_transport"/>
</dbReference>
<accession>A0ABP5GIA2</accession>
<evidence type="ECO:0000256" key="5">
    <source>
        <dbReference type="ARBA" id="ARBA00023251"/>
    </source>
</evidence>
<dbReference type="PANTHER" id="PTHR43229">
    <property type="entry name" value="NODULATION PROTEIN J"/>
    <property type="match status" value="1"/>
</dbReference>
<dbReference type="RefSeq" id="WP_344668844.1">
    <property type="nucleotide sequence ID" value="NZ_BAAAQN010000040.1"/>
</dbReference>
<evidence type="ECO:0000256" key="4">
    <source>
        <dbReference type="ARBA" id="ARBA00023136"/>
    </source>
</evidence>
<feature type="transmembrane region" description="Helical" evidence="6">
    <location>
        <begin position="91"/>
        <end position="117"/>
    </location>
</feature>
<reference evidence="10" key="1">
    <citation type="journal article" date="2019" name="Int. J. Syst. Evol. Microbiol.">
        <title>The Global Catalogue of Microorganisms (GCM) 10K type strain sequencing project: providing services to taxonomists for standard genome sequencing and annotation.</title>
        <authorList>
            <consortium name="The Broad Institute Genomics Platform"/>
            <consortium name="The Broad Institute Genome Sequencing Center for Infectious Disease"/>
            <person name="Wu L."/>
            <person name="Ma J."/>
        </authorList>
    </citation>
    <scope>NUCLEOTIDE SEQUENCE [LARGE SCALE GENOMIC DNA]</scope>
    <source>
        <strain evidence="10">JCM 16014</strain>
    </source>
</reference>
<evidence type="ECO:0000313" key="9">
    <source>
        <dbReference type="EMBL" id="GAA2046181.1"/>
    </source>
</evidence>
<comment type="caution">
    <text evidence="9">The sequence shown here is derived from an EMBL/GenBank/DDBJ whole genome shotgun (WGS) entry which is preliminary data.</text>
</comment>
<evidence type="ECO:0000256" key="3">
    <source>
        <dbReference type="ARBA" id="ARBA00022989"/>
    </source>
</evidence>
<name>A0ABP5GIA2_9ACTN</name>
<sequence>MSIVSTPPELPGTRRLPSTSPAASDLDLTPVSRPALVWALSDIVQLTKRSLLHIRRDPDQLVSVSLQPVILVIMFRYLFGGAISTGSKESYINFLMAGILIETAALSATATSTAVAVDMLSGAMDRFRALPIANSAVLAGHVLADLARAALGMAVMVAVGLAVGFRPEAGPAGWLGALALTFLVTFALSWMAACIGLLGSSAEAVQQYGMVLILPIFFSSAFVPTGTMPGWLRVVAENQPMTQAIDAVRALLLDQPSGNHIPATLLWFTGLSAVCVAIAGMLFKARTKT</sequence>
<keyword evidence="5" id="KW-0046">Antibiotic resistance</keyword>
<keyword evidence="6" id="KW-0813">Transport</keyword>
<feature type="region of interest" description="Disordered" evidence="7">
    <location>
        <begin position="1"/>
        <end position="25"/>
    </location>
</feature>
<protein>
    <recommendedName>
        <fullName evidence="6">Transport permease protein</fullName>
    </recommendedName>
</protein>
<keyword evidence="6" id="KW-1003">Cell membrane</keyword>
<dbReference type="PIRSF" id="PIRSF006648">
    <property type="entry name" value="DrrB"/>
    <property type="match status" value="1"/>
</dbReference>
<evidence type="ECO:0000256" key="2">
    <source>
        <dbReference type="ARBA" id="ARBA00022692"/>
    </source>
</evidence>
<organism evidence="9 10">
    <name type="scientific">Catenulispora yoronensis</name>
    <dbReference type="NCBI Taxonomy" id="450799"/>
    <lineage>
        <taxon>Bacteria</taxon>
        <taxon>Bacillati</taxon>
        <taxon>Actinomycetota</taxon>
        <taxon>Actinomycetes</taxon>
        <taxon>Catenulisporales</taxon>
        <taxon>Catenulisporaceae</taxon>
        <taxon>Catenulispora</taxon>
    </lineage>
</organism>
<evidence type="ECO:0000256" key="1">
    <source>
        <dbReference type="ARBA" id="ARBA00004141"/>
    </source>
</evidence>
<feature type="transmembrane region" description="Helical" evidence="6">
    <location>
        <begin position="210"/>
        <end position="232"/>
    </location>
</feature>
<feature type="transmembrane region" description="Helical" evidence="6">
    <location>
        <begin position="261"/>
        <end position="283"/>
    </location>
</feature>
<keyword evidence="2 6" id="KW-0812">Transmembrane</keyword>
<evidence type="ECO:0000313" key="10">
    <source>
        <dbReference type="Proteomes" id="UP001500751"/>
    </source>
</evidence>
<dbReference type="PROSITE" id="PS51012">
    <property type="entry name" value="ABC_TM2"/>
    <property type="match status" value="1"/>
</dbReference>
<dbReference type="EMBL" id="BAAAQN010000040">
    <property type="protein sequence ID" value="GAA2046181.1"/>
    <property type="molecule type" value="Genomic_DNA"/>
</dbReference>
<dbReference type="Pfam" id="PF01061">
    <property type="entry name" value="ABC2_membrane"/>
    <property type="match status" value="1"/>
</dbReference>
<proteinExistence type="inferred from homology"/>
<evidence type="ECO:0000256" key="7">
    <source>
        <dbReference type="SAM" id="MobiDB-lite"/>
    </source>
</evidence>
<feature type="domain" description="ABC transmembrane type-2" evidence="8">
    <location>
        <begin position="59"/>
        <end position="286"/>
    </location>
</feature>
<evidence type="ECO:0000256" key="6">
    <source>
        <dbReference type="RuleBase" id="RU361157"/>
    </source>
</evidence>
<feature type="transmembrane region" description="Helical" evidence="6">
    <location>
        <begin position="138"/>
        <end position="162"/>
    </location>
</feature>